<dbReference type="EMBL" id="BARU01023967">
    <property type="protein sequence ID" value="GAH59259.1"/>
    <property type="molecule type" value="Genomic_DNA"/>
</dbReference>
<gene>
    <name evidence="1" type="ORF">S03H2_38833</name>
</gene>
<dbReference type="Gene3D" id="2.130.10.10">
    <property type="entry name" value="YVTN repeat-like/Quinoprotein amine dehydrogenase"/>
    <property type="match status" value="1"/>
</dbReference>
<dbReference type="InterPro" id="IPR011047">
    <property type="entry name" value="Quinoprotein_ADH-like_sf"/>
</dbReference>
<name>X1HZI4_9ZZZZ</name>
<reference evidence="1" key="1">
    <citation type="journal article" date="2014" name="Front. Microbiol.">
        <title>High frequency of phylogenetically diverse reductive dehalogenase-homologous genes in deep subseafloor sedimentary metagenomes.</title>
        <authorList>
            <person name="Kawai M."/>
            <person name="Futagami T."/>
            <person name="Toyoda A."/>
            <person name="Takaki Y."/>
            <person name="Nishi S."/>
            <person name="Hori S."/>
            <person name="Arai W."/>
            <person name="Tsubouchi T."/>
            <person name="Morono Y."/>
            <person name="Uchiyama I."/>
            <person name="Ito T."/>
            <person name="Fujiyama A."/>
            <person name="Inagaki F."/>
            <person name="Takami H."/>
        </authorList>
    </citation>
    <scope>NUCLEOTIDE SEQUENCE</scope>
    <source>
        <strain evidence="1">Expedition CK06-06</strain>
    </source>
</reference>
<feature type="non-terminal residue" evidence="1">
    <location>
        <position position="277"/>
    </location>
</feature>
<comment type="caution">
    <text evidence="1">The sequence shown here is derived from an EMBL/GenBank/DDBJ whole genome shotgun (WGS) entry which is preliminary data.</text>
</comment>
<evidence type="ECO:0000313" key="1">
    <source>
        <dbReference type="EMBL" id="GAH59259.1"/>
    </source>
</evidence>
<dbReference type="AlphaFoldDB" id="X1HZI4"/>
<organism evidence="1">
    <name type="scientific">marine sediment metagenome</name>
    <dbReference type="NCBI Taxonomy" id="412755"/>
    <lineage>
        <taxon>unclassified sequences</taxon>
        <taxon>metagenomes</taxon>
        <taxon>ecological metagenomes</taxon>
    </lineage>
</organism>
<sequence length="277" mass="28626">LSIAPDSSNVLHAVVGDAGGTPFTEPTIAAGEYGSGAVVISASDIFGTLGGPETTSAERVAKRAAQKLACNVLAWSQRWSTESAVPRHLGYVNFTVQPPLSIAWQFPSPLIPRAAFSIAPIRSSVVVDRGIAFVATSPPVGGNGTVYALDLNPARDLDGDGLTDDGIRDLDGNGVDDDYSVGAPHDVLWQTPRPGDPPLPGTPVFAASCAALRNVRTAGNITGLEHVVLVSTLAPPDAGVICLRAANGTQAWSEPAVRNPGPDYAIIWISSPVVHQG</sequence>
<accession>X1HZI4</accession>
<feature type="non-terminal residue" evidence="1">
    <location>
        <position position="1"/>
    </location>
</feature>
<dbReference type="SUPFAM" id="SSF50998">
    <property type="entry name" value="Quinoprotein alcohol dehydrogenase-like"/>
    <property type="match status" value="1"/>
</dbReference>
<protein>
    <submittedName>
        <fullName evidence="1">Uncharacterized protein</fullName>
    </submittedName>
</protein>
<proteinExistence type="predicted"/>
<dbReference type="InterPro" id="IPR015943">
    <property type="entry name" value="WD40/YVTN_repeat-like_dom_sf"/>
</dbReference>